<organism evidence="4 5">
    <name type="scientific">Marinihelvus fidelis</name>
    <dbReference type="NCBI Taxonomy" id="2613842"/>
    <lineage>
        <taxon>Bacteria</taxon>
        <taxon>Pseudomonadati</taxon>
        <taxon>Pseudomonadota</taxon>
        <taxon>Gammaproteobacteria</taxon>
        <taxon>Chromatiales</taxon>
        <taxon>Wenzhouxiangellaceae</taxon>
        <taxon>Marinihelvus</taxon>
    </lineage>
</organism>
<reference evidence="4 5" key="1">
    <citation type="submission" date="2019-09" db="EMBL/GenBank/DDBJ databases">
        <title>Wenzhouxiangella sp. Genome sequencing and assembly.</title>
        <authorList>
            <person name="Zhang R."/>
        </authorList>
    </citation>
    <scope>NUCLEOTIDE SEQUENCE [LARGE SCALE GENOMIC DNA]</scope>
    <source>
        <strain evidence="4 5">W260</strain>
    </source>
</reference>
<gene>
    <name evidence="4" type="ORF">F3N42_08410</name>
</gene>
<evidence type="ECO:0000256" key="1">
    <source>
        <dbReference type="SAM" id="MobiDB-lite"/>
    </source>
</evidence>
<dbReference type="AlphaFoldDB" id="A0A5N0T8I2"/>
<dbReference type="EMBL" id="VYXP01000005">
    <property type="protein sequence ID" value="KAA9131335.1"/>
    <property type="molecule type" value="Genomic_DNA"/>
</dbReference>
<name>A0A5N0T8I2_9GAMM</name>
<evidence type="ECO:0000259" key="3">
    <source>
        <dbReference type="Pfam" id="PF13511"/>
    </source>
</evidence>
<feature type="chain" id="PRO_5024287191" evidence="2">
    <location>
        <begin position="36"/>
        <end position="212"/>
    </location>
</feature>
<feature type="signal peptide" evidence="2">
    <location>
        <begin position="1"/>
        <end position="35"/>
    </location>
</feature>
<keyword evidence="2" id="KW-0732">Signal</keyword>
<evidence type="ECO:0000313" key="5">
    <source>
        <dbReference type="Proteomes" id="UP000325372"/>
    </source>
</evidence>
<dbReference type="InterPro" id="IPR025392">
    <property type="entry name" value="DUF4124"/>
</dbReference>
<dbReference type="Proteomes" id="UP000325372">
    <property type="component" value="Unassembled WGS sequence"/>
</dbReference>
<sequence length="212" mass="23528">MNGEGNMKDQRLRRARWLILTGVAGITMAASPVMADVYKTVDADGNVTYTDQPPGPGAEPMKLRELSVVERPEYKATKTEAEKAAVAEQAESGEENPREVLRRMQAEYRDFRLVSPTPEQSYWGTANTATVAWDTSMGLQQGMKVRIYIDEQVVTTTSQSLYSTPRLDRGEHTVRAELLDAMDQIVALAGPVTFFIHQQNVNNVVRPTPRGG</sequence>
<feature type="region of interest" description="Disordered" evidence="1">
    <location>
        <begin position="73"/>
        <end position="98"/>
    </location>
</feature>
<evidence type="ECO:0000313" key="4">
    <source>
        <dbReference type="EMBL" id="KAA9131335.1"/>
    </source>
</evidence>
<feature type="compositionally biased region" description="Basic and acidic residues" evidence="1">
    <location>
        <begin position="73"/>
        <end position="85"/>
    </location>
</feature>
<feature type="domain" description="DUF4124" evidence="3">
    <location>
        <begin position="28"/>
        <end position="63"/>
    </location>
</feature>
<dbReference type="Pfam" id="PF13511">
    <property type="entry name" value="DUF4124"/>
    <property type="match status" value="1"/>
</dbReference>
<keyword evidence="5" id="KW-1185">Reference proteome</keyword>
<proteinExistence type="predicted"/>
<protein>
    <submittedName>
        <fullName evidence="4">DUF4124 domain-containing protein</fullName>
    </submittedName>
</protein>
<evidence type="ECO:0000256" key="2">
    <source>
        <dbReference type="SAM" id="SignalP"/>
    </source>
</evidence>
<comment type="caution">
    <text evidence="4">The sequence shown here is derived from an EMBL/GenBank/DDBJ whole genome shotgun (WGS) entry which is preliminary data.</text>
</comment>
<accession>A0A5N0T8I2</accession>